<dbReference type="PROSITE" id="PS51294">
    <property type="entry name" value="HTH_MYB"/>
    <property type="match status" value="1"/>
</dbReference>
<feature type="compositionally biased region" description="Pro residues" evidence="1">
    <location>
        <begin position="294"/>
        <end position="305"/>
    </location>
</feature>
<feature type="region of interest" description="Disordered" evidence="1">
    <location>
        <begin position="208"/>
        <end position="230"/>
    </location>
</feature>
<reference evidence="4" key="1">
    <citation type="submission" date="2015-08" db="EMBL/GenBank/DDBJ databases">
        <authorList>
            <person name="Babu N.S."/>
            <person name="Beckwith C.J."/>
            <person name="Beseler K.G."/>
            <person name="Brison A."/>
            <person name="Carone J.V."/>
            <person name="Caskin T.P."/>
            <person name="Diamond M."/>
            <person name="Durham M.E."/>
            <person name="Foxe J.M."/>
            <person name="Go M."/>
            <person name="Henderson B.A."/>
            <person name="Jones I.B."/>
            <person name="McGettigan J.A."/>
            <person name="Micheletti S.J."/>
            <person name="Nasrallah M.E."/>
            <person name="Ortiz D."/>
            <person name="Piller C.R."/>
            <person name="Privatt S.R."/>
            <person name="Schneider S.L."/>
            <person name="Sharp S."/>
            <person name="Smith T.C."/>
            <person name="Stanton J.D."/>
            <person name="Ullery H.E."/>
            <person name="Wilson R.J."/>
            <person name="Serrano M.G."/>
            <person name="Buck G."/>
            <person name="Lee V."/>
            <person name="Wang Y."/>
            <person name="Carvalho R."/>
            <person name="Voegtly L."/>
            <person name="Shi R."/>
            <person name="Duckworth R."/>
            <person name="Johnson A."/>
            <person name="Loviza R."/>
            <person name="Walstead R."/>
            <person name="Shah Z."/>
            <person name="Kiflezghi M."/>
            <person name="Wade K."/>
            <person name="Ball S.L."/>
            <person name="Bradley K.W."/>
            <person name="Asai D.J."/>
            <person name="Bowman C.A."/>
            <person name="Russell D.A."/>
            <person name="Pope W.H."/>
            <person name="Jacobs-Sera D."/>
            <person name="Hendrix R.W."/>
            <person name="Hatfull G.F."/>
        </authorList>
    </citation>
    <scope>NUCLEOTIDE SEQUENCE</scope>
</reference>
<feature type="domain" description="HTH myb-type" evidence="3">
    <location>
        <begin position="340"/>
        <end position="404"/>
    </location>
</feature>
<gene>
    <name evidence="4" type="ORF">g.14269</name>
</gene>
<feature type="domain" description="Myb-like" evidence="2">
    <location>
        <begin position="340"/>
        <end position="400"/>
    </location>
</feature>
<organism evidence="4">
    <name type="scientific">Auxenochlorella protothecoides</name>
    <name type="common">Green microalga</name>
    <name type="synonym">Chlorella protothecoides</name>
    <dbReference type="NCBI Taxonomy" id="3075"/>
    <lineage>
        <taxon>Eukaryota</taxon>
        <taxon>Viridiplantae</taxon>
        <taxon>Chlorophyta</taxon>
        <taxon>core chlorophytes</taxon>
        <taxon>Trebouxiophyceae</taxon>
        <taxon>Chlorellales</taxon>
        <taxon>Chlorellaceae</taxon>
        <taxon>Auxenochlorella</taxon>
    </lineage>
</organism>
<dbReference type="InterPro" id="IPR009057">
    <property type="entry name" value="Homeodomain-like_sf"/>
</dbReference>
<name>A0A1D2AHE6_AUXPR</name>
<dbReference type="PANTHER" id="PTHR46993:SF6">
    <property type="entry name" value="MYB TRANSCRIPTION FACTOR"/>
    <property type="match status" value="1"/>
</dbReference>
<dbReference type="Gene3D" id="1.10.10.60">
    <property type="entry name" value="Homeodomain-like"/>
    <property type="match status" value="1"/>
</dbReference>
<evidence type="ECO:0000259" key="3">
    <source>
        <dbReference type="PROSITE" id="PS51294"/>
    </source>
</evidence>
<dbReference type="PANTHER" id="PTHR46993">
    <property type="entry name" value="MYB TRANSCRIPTION FACTOR"/>
    <property type="match status" value="1"/>
</dbReference>
<dbReference type="PROSITE" id="PS50090">
    <property type="entry name" value="MYB_LIKE"/>
    <property type="match status" value="1"/>
</dbReference>
<dbReference type="SMART" id="SM00717">
    <property type="entry name" value="SANT"/>
    <property type="match status" value="1"/>
</dbReference>
<sequence length="440" mass="48465">MSAVSEKYQRLWALEQLVADPELSFDDLERILEAFPEEELEPLQARVFLRALEDHIGTHRINSHTAMILRSLEAVLPLRVPHGERLVPPPNLHTDVSTHAAMEALRAAGQENFAEREQIVLSFFPEPTAQELEVFKELREVAANPRRKAHRIVNPRRRQIQTQLTEYAAALRSSLGPTFLQMVSQDISSGAYSFPGLTTRFPGLPIASPAPAPAPLPMPADPASPRAAPASADEHTAAGVLQGLGRVRGELAGIGGADPLLGALAAGTSAQAEVGQPLSRGPGVIRPWRSPTATPGPLPREPAPAGPSAALQVTPQARRAEAVFDPDSLPPLKKVTPEYGQRRKKTPWTAREEDVLLKYCQHPMYKAGNWRMIKDHDRVNGNHLFDRSIVDLKDKWRNMLRHDPSLARFHKKYLGRADPPAQDYADTPPTSGTHGRFLEE</sequence>
<dbReference type="EMBL" id="GDKF01000054">
    <property type="protein sequence ID" value="JAT78568.1"/>
    <property type="molecule type" value="Transcribed_RNA"/>
</dbReference>
<evidence type="ECO:0000313" key="4">
    <source>
        <dbReference type="EMBL" id="JAT78568.1"/>
    </source>
</evidence>
<evidence type="ECO:0000259" key="2">
    <source>
        <dbReference type="PROSITE" id="PS50090"/>
    </source>
</evidence>
<feature type="compositionally biased region" description="Pro residues" evidence="1">
    <location>
        <begin position="208"/>
        <end position="222"/>
    </location>
</feature>
<feature type="region of interest" description="Disordered" evidence="1">
    <location>
        <begin position="417"/>
        <end position="440"/>
    </location>
</feature>
<dbReference type="InterPro" id="IPR001005">
    <property type="entry name" value="SANT/Myb"/>
</dbReference>
<dbReference type="AlphaFoldDB" id="A0A1D2AHE6"/>
<dbReference type="SUPFAM" id="SSF46689">
    <property type="entry name" value="Homeodomain-like"/>
    <property type="match status" value="1"/>
</dbReference>
<dbReference type="CDD" id="cd11660">
    <property type="entry name" value="SANT_TRF"/>
    <property type="match status" value="1"/>
</dbReference>
<feature type="region of interest" description="Disordered" evidence="1">
    <location>
        <begin position="273"/>
        <end position="308"/>
    </location>
</feature>
<accession>A0A1D2AHE6</accession>
<evidence type="ECO:0000256" key="1">
    <source>
        <dbReference type="SAM" id="MobiDB-lite"/>
    </source>
</evidence>
<dbReference type="InterPro" id="IPR017930">
    <property type="entry name" value="Myb_dom"/>
</dbReference>
<feature type="region of interest" description="Disordered" evidence="1">
    <location>
        <begin position="326"/>
        <end position="346"/>
    </location>
</feature>
<protein>
    <submittedName>
        <fullName evidence="4">Uncharacterized protein</fullName>
    </submittedName>
</protein>
<proteinExistence type="predicted"/>